<dbReference type="InterPro" id="IPR000160">
    <property type="entry name" value="GGDEF_dom"/>
</dbReference>
<dbReference type="Gene3D" id="3.30.70.270">
    <property type="match status" value="1"/>
</dbReference>
<dbReference type="SUPFAM" id="SSF55073">
    <property type="entry name" value="Nucleotide cyclase"/>
    <property type="match status" value="1"/>
</dbReference>
<comment type="caution">
    <text evidence="2">The sequence shown here is derived from an EMBL/GenBank/DDBJ whole genome shotgun (WGS) entry which is preliminary data.</text>
</comment>
<dbReference type="NCBIfam" id="TIGR00254">
    <property type="entry name" value="GGDEF"/>
    <property type="match status" value="1"/>
</dbReference>
<dbReference type="RefSeq" id="WP_087585106.1">
    <property type="nucleotide sequence ID" value="NZ_CABMKR010000010.1"/>
</dbReference>
<dbReference type="Pfam" id="PF00990">
    <property type="entry name" value="GGDEF"/>
    <property type="match status" value="1"/>
</dbReference>
<protein>
    <submittedName>
        <fullName evidence="2">Diguanylate cyclase</fullName>
    </submittedName>
</protein>
<dbReference type="Proteomes" id="UP000195967">
    <property type="component" value="Unassembled WGS sequence"/>
</dbReference>
<evidence type="ECO:0000259" key="1">
    <source>
        <dbReference type="SMART" id="SM00267"/>
    </source>
</evidence>
<accession>A0A1Y5MUQ0</accession>
<dbReference type="SMART" id="SM00267">
    <property type="entry name" value="GGDEF"/>
    <property type="match status" value="1"/>
</dbReference>
<reference evidence="2 3" key="1">
    <citation type="submission" date="2017-04" db="EMBL/GenBank/DDBJ databases">
        <title>Complete genome of Campylobacter concisus ATCC 33237T and draft genomes for an additional eight well characterized C. concisus strains.</title>
        <authorList>
            <person name="Cornelius A.J."/>
            <person name="Miller W.G."/>
            <person name="Lastovica A.J."/>
            <person name="On S.L."/>
            <person name="French N.P."/>
            <person name="Vandenberg O."/>
            <person name="Biggs P.J."/>
        </authorList>
    </citation>
    <scope>NUCLEOTIDE SEQUENCE [LARGE SCALE GENOMIC DNA]</scope>
    <source>
        <strain evidence="2 3">Lasto28.99</strain>
    </source>
</reference>
<dbReference type="InterPro" id="IPR043128">
    <property type="entry name" value="Rev_trsase/Diguanyl_cyclase"/>
</dbReference>
<proteinExistence type="predicted"/>
<feature type="domain" description="GGDEF" evidence="1">
    <location>
        <begin position="170"/>
        <end position="339"/>
    </location>
</feature>
<sequence length="346" mass="39426">MIKIDNAPDPKKKAVEVKHILEKEKVDIYRFSENVLHELSDDNVPSTPNNYSIYFEKMLDGQPDEFRKEIGDMIVINSEISVPSGSNISIEKEIKQGFIQIKSMLQAVVLIYKNLGIMRGLVQKRMDALKNNTNILALQNVLSAFNHDLIKLNSLMDKHLDVIKVSYDEVAKVLKSIEEQSIYDTTYDVYNKKFLVATVQSEVEAVKRYGYNASFLLVRAKDRFTNRVKNLKEQNNMYKAISQLLLRTSRRSDIVAHYGDGCFAMVMKYTDENGTKQAGSRILNMLSSIPWKIDGEECKLDIQVVSSMITKSKSAEELISYSLDQLMLTQDDEQPIFLGEEAGVEV</sequence>
<evidence type="ECO:0000313" key="2">
    <source>
        <dbReference type="EMBL" id="OUT10983.1"/>
    </source>
</evidence>
<dbReference type="EMBL" id="NDYO01000010">
    <property type="protein sequence ID" value="OUT10983.1"/>
    <property type="molecule type" value="Genomic_DNA"/>
</dbReference>
<dbReference type="AlphaFoldDB" id="A0A1Y5MUQ0"/>
<evidence type="ECO:0000313" key="3">
    <source>
        <dbReference type="Proteomes" id="UP000195967"/>
    </source>
</evidence>
<name>A0A1Y5MUQ0_9BACT</name>
<gene>
    <name evidence="2" type="ORF">B9N62_08320</name>
</gene>
<dbReference type="InterPro" id="IPR029787">
    <property type="entry name" value="Nucleotide_cyclase"/>
</dbReference>
<organism evidence="2 3">
    <name type="scientific">Campylobacter concisus</name>
    <dbReference type="NCBI Taxonomy" id="199"/>
    <lineage>
        <taxon>Bacteria</taxon>
        <taxon>Pseudomonadati</taxon>
        <taxon>Campylobacterota</taxon>
        <taxon>Epsilonproteobacteria</taxon>
        <taxon>Campylobacterales</taxon>
        <taxon>Campylobacteraceae</taxon>
        <taxon>Campylobacter</taxon>
    </lineage>
</organism>